<dbReference type="Pfam" id="PF12666">
    <property type="entry name" value="PrgI"/>
    <property type="match status" value="1"/>
</dbReference>
<organism evidence="2 3">
    <name type="scientific">Candidatus Uhrbacteria bacterium GW2011_GWC1_41_20</name>
    <dbReference type="NCBI Taxonomy" id="1618983"/>
    <lineage>
        <taxon>Bacteria</taxon>
        <taxon>Candidatus Uhriibacteriota</taxon>
    </lineage>
</organism>
<feature type="transmembrane region" description="Helical" evidence="1">
    <location>
        <begin position="46"/>
        <end position="66"/>
    </location>
</feature>
<dbReference type="Proteomes" id="UP000033930">
    <property type="component" value="Unassembled WGS sequence"/>
</dbReference>
<dbReference type="AlphaFoldDB" id="A0A0G0VB42"/>
<dbReference type="EMBL" id="LCAW01000021">
    <property type="protein sequence ID" value="KKR98128.1"/>
    <property type="molecule type" value="Genomic_DNA"/>
</dbReference>
<keyword evidence="1" id="KW-0812">Transmembrane</keyword>
<proteinExistence type="predicted"/>
<evidence type="ECO:0000256" key="1">
    <source>
        <dbReference type="SAM" id="Phobius"/>
    </source>
</evidence>
<comment type="caution">
    <text evidence="2">The sequence shown here is derived from an EMBL/GenBank/DDBJ whole genome shotgun (WGS) entry which is preliminary data.</text>
</comment>
<dbReference type="InterPro" id="IPR024414">
    <property type="entry name" value="Uncharacterised_PrgI"/>
</dbReference>
<accession>A0A0G0VB42</accession>
<evidence type="ECO:0000313" key="3">
    <source>
        <dbReference type="Proteomes" id="UP000033930"/>
    </source>
</evidence>
<keyword evidence="1" id="KW-1133">Transmembrane helix</keyword>
<reference evidence="2 3" key="1">
    <citation type="journal article" date="2015" name="Nature">
        <title>rRNA introns, odd ribosomes, and small enigmatic genomes across a large radiation of phyla.</title>
        <authorList>
            <person name="Brown C.T."/>
            <person name="Hug L.A."/>
            <person name="Thomas B.C."/>
            <person name="Sharon I."/>
            <person name="Castelle C.J."/>
            <person name="Singh A."/>
            <person name="Wilkins M.J."/>
            <person name="Williams K.H."/>
            <person name="Banfield J.F."/>
        </authorList>
    </citation>
    <scope>NUCLEOTIDE SEQUENCE [LARGE SCALE GENOMIC DNA]</scope>
</reference>
<gene>
    <name evidence="2" type="ORF">UU50_C0021G0006</name>
</gene>
<sequence length="147" mass="16700">MSQQFVVPQFLDVETKIIGPVTMRQFLILLTTLLIEFLIYRFVLNIVVVIVLGVPILALGVIFAFAKVNGQGFHFVVLNMVQTLRKPMARVWDKSLTEAQIRAMLKREEKEPVVPTVHKDLPESKRLSELALIVNTGGVYNPQQKEE</sequence>
<evidence type="ECO:0008006" key="4">
    <source>
        <dbReference type="Google" id="ProtNLM"/>
    </source>
</evidence>
<feature type="transmembrane region" description="Helical" evidence="1">
    <location>
        <begin position="21"/>
        <end position="40"/>
    </location>
</feature>
<name>A0A0G0VB42_9BACT</name>
<keyword evidence="1" id="KW-0472">Membrane</keyword>
<protein>
    <recommendedName>
        <fullName evidence="4">PrgI family protein</fullName>
    </recommendedName>
</protein>
<evidence type="ECO:0000313" key="2">
    <source>
        <dbReference type="EMBL" id="KKR98128.1"/>
    </source>
</evidence>